<feature type="compositionally biased region" description="Acidic residues" evidence="1">
    <location>
        <begin position="1103"/>
        <end position="1113"/>
    </location>
</feature>
<evidence type="ECO:0000313" key="3">
    <source>
        <dbReference type="Proteomes" id="UP001497512"/>
    </source>
</evidence>
<dbReference type="InterPro" id="IPR011989">
    <property type="entry name" value="ARM-like"/>
</dbReference>
<evidence type="ECO:0008006" key="4">
    <source>
        <dbReference type="Google" id="ProtNLM"/>
    </source>
</evidence>
<evidence type="ECO:0000313" key="2">
    <source>
        <dbReference type="EMBL" id="CAK9215471.1"/>
    </source>
</evidence>
<dbReference type="PANTHER" id="PTHR36029:SF1">
    <property type="entry name" value="PROTEIN TPLATE"/>
    <property type="match status" value="1"/>
</dbReference>
<feature type="region of interest" description="Disordered" evidence="1">
    <location>
        <begin position="1097"/>
        <end position="1132"/>
    </location>
</feature>
<proteinExistence type="predicted"/>
<dbReference type="Proteomes" id="UP001497512">
    <property type="component" value="Chromosome 2"/>
</dbReference>
<dbReference type="InterPro" id="IPR016024">
    <property type="entry name" value="ARM-type_fold"/>
</dbReference>
<name>A0ABP0U921_9BRYO</name>
<protein>
    <recommendedName>
        <fullName evidence="4">Protein TPLATE</fullName>
    </recommendedName>
</protein>
<keyword evidence="3" id="KW-1185">Reference proteome</keyword>
<sequence length="1160" mass="128452">MDQVFAVIRTELASSDGLRQAQALLLALQHAAAGKDISSISRAACEEIIASPASAVCKKLAFDLIRCTRLTGQQWEIVCRGIRNDFDFPDPDVTAAAVSFLSALPAWRLGKFIIESSKEISNCIVHDNPNLRYAIVETLGCLLARDDLVNLCVSSATLLDKVSRWWRQIGESMLHPSDAVCRIAFEGVGRLFLEFSTKKLSRLAGNKLVPSEDSLAIRSNWVASMCRFVWEKRDLLMARSRVLTVESFRSSVFPIVFAAKAVATGMVEDMQVLSGDRRSPRGASEERDFANAEHILGISDIVSHFLPFLFSLDPALVYEVSVNLLSLADVPGGKPEWASAPITALLTLWDRQEYTAGRESIVRTVVKNLQLLDIHLQVSLFKRLLLMVRNLRVEADRMHALACICRTALIVDLFAKESVRRGQRPLQGTDIASLFEDVKIREDLASINSEGLFREELVACLVESCFQLSVPLPRMKPVGPESRVVGALNYGTASEAMSWTQSALKVVEVCRPCVKWDCQGRTYAMDCYLKLLVRLCHIYDTVGGVKKAKDGASPDQILAETRLQALQRQLVKDLSEVTTARLRARVVWAIAEHFDLEGLDPLLADDPEDPLTIMIDHIHKVLFNLDSSATSTNRLQDVQALLLCAEHLGSRNLRAGQLLTRELEEFRNSNLADSVNKHQCRLILQTFKYIAKHPESKWVGNAGATGDYPFTHHKLSVQYFDASAAQDRKLEDLVHNAVQELWRPTPSELSLVTSKGGAGFTLLKPPPSAQTLSGSSDPCYVEAYHLTDPNERRLTLHLKVLNMTEQELKRVDVRVGLIGALRFMDGSPQGVCQLQQLNSQDPVLCSVTVGVSRFERCSLLVQLLYYPFFGGVGMANGDEGEVAEEDGAHGSRLRKSYTPEHGEPVVLRCQPYRIPLIELLLPHAVSPVEFFRLWPSLPAIAEFTGAYAYESGGPKTMTNTAGVMGEPAILPLLGGIRALSSKPFHRVCSHILETVAGFQICYAAKTWYGDFVGLMIFGASEMSGNVDLGDETKTMVCRFVLRASAASITDEVTSDLQSWLDDLTEGAVREVSEEEVQANAAEKLQRSMELLAIIRAKPKEPEPEPEPEPEDDSLLPGLETTPKKKASTLVLPSAEDMEHRALQAAVLHQWEMFRSQQLVQ</sequence>
<reference evidence="2" key="1">
    <citation type="submission" date="2024-02" db="EMBL/GenBank/DDBJ databases">
        <authorList>
            <consortium name="ELIXIR-Norway"/>
            <consortium name="Elixir Norway"/>
        </authorList>
    </citation>
    <scope>NUCLEOTIDE SEQUENCE</scope>
</reference>
<evidence type="ECO:0000256" key="1">
    <source>
        <dbReference type="SAM" id="MobiDB-lite"/>
    </source>
</evidence>
<organism evidence="2 3">
    <name type="scientific">Sphagnum troendelagicum</name>
    <dbReference type="NCBI Taxonomy" id="128251"/>
    <lineage>
        <taxon>Eukaryota</taxon>
        <taxon>Viridiplantae</taxon>
        <taxon>Streptophyta</taxon>
        <taxon>Embryophyta</taxon>
        <taxon>Bryophyta</taxon>
        <taxon>Sphagnophytina</taxon>
        <taxon>Sphagnopsida</taxon>
        <taxon>Sphagnales</taxon>
        <taxon>Sphagnaceae</taxon>
        <taxon>Sphagnum</taxon>
    </lineage>
</organism>
<dbReference type="EMBL" id="OZ019894">
    <property type="protein sequence ID" value="CAK9215471.1"/>
    <property type="molecule type" value="Genomic_DNA"/>
</dbReference>
<dbReference type="SUPFAM" id="SSF48371">
    <property type="entry name" value="ARM repeat"/>
    <property type="match status" value="1"/>
</dbReference>
<gene>
    <name evidence="2" type="ORF">CSSPTR1EN2_LOCUS12748</name>
</gene>
<accession>A0ABP0U921</accession>
<dbReference type="InterPro" id="IPR037501">
    <property type="entry name" value="TPLATE"/>
</dbReference>
<dbReference type="Gene3D" id="1.25.10.10">
    <property type="entry name" value="Leucine-rich Repeat Variant"/>
    <property type="match status" value="1"/>
</dbReference>
<dbReference type="PANTHER" id="PTHR36029">
    <property type="entry name" value="TSET COMPLEX MEMBER TSTA"/>
    <property type="match status" value="1"/>
</dbReference>